<feature type="domain" description="Dynein heavy chain AAA 5 extension" evidence="18">
    <location>
        <begin position="1449"/>
        <end position="1599"/>
    </location>
</feature>
<dbReference type="InterPro" id="IPR013602">
    <property type="entry name" value="Dynein_heavy_linker"/>
</dbReference>
<evidence type="ECO:0000256" key="2">
    <source>
        <dbReference type="ARBA" id="ARBA00008887"/>
    </source>
</evidence>
<dbReference type="Pfam" id="PF12774">
    <property type="entry name" value="AAA_6"/>
    <property type="match status" value="2"/>
</dbReference>
<keyword evidence="9" id="KW-0175">Coiled coil</keyword>
<evidence type="ECO:0000313" key="20">
    <source>
        <dbReference type="Proteomes" id="UP000324832"/>
    </source>
</evidence>
<evidence type="ECO:0000256" key="13">
    <source>
        <dbReference type="ARBA" id="ARBA00023273"/>
    </source>
</evidence>
<dbReference type="Gene3D" id="1.10.472.130">
    <property type="match status" value="1"/>
</dbReference>
<evidence type="ECO:0000256" key="4">
    <source>
        <dbReference type="ARBA" id="ARBA00022701"/>
    </source>
</evidence>
<keyword evidence="12" id="KW-0206">Cytoskeleton</keyword>
<evidence type="ECO:0000256" key="7">
    <source>
        <dbReference type="ARBA" id="ARBA00022840"/>
    </source>
</evidence>
<dbReference type="GO" id="GO:0005930">
    <property type="term" value="C:axoneme"/>
    <property type="evidence" value="ECO:0007669"/>
    <property type="project" value="UniProtKB-SubCell"/>
</dbReference>
<dbReference type="GO" id="GO:0005874">
    <property type="term" value="C:microtubule"/>
    <property type="evidence" value="ECO:0007669"/>
    <property type="project" value="UniProtKB-KW"/>
</dbReference>
<dbReference type="SUPFAM" id="SSF52540">
    <property type="entry name" value="P-loop containing nucleoside triphosphate hydrolases"/>
    <property type="match status" value="3"/>
</dbReference>
<dbReference type="Gene3D" id="1.20.58.1120">
    <property type="match status" value="1"/>
</dbReference>
<dbReference type="FunFam" id="1.10.472.130:FF:000005">
    <property type="entry name" value="Dynein axonemal heavy chain 7"/>
    <property type="match status" value="1"/>
</dbReference>
<evidence type="ECO:0000256" key="5">
    <source>
        <dbReference type="ARBA" id="ARBA00022737"/>
    </source>
</evidence>
<keyword evidence="20" id="KW-1185">Reference proteome</keyword>
<accession>A0A5E4PVM0</accession>
<feature type="domain" description="Dynein heavy chain linker" evidence="15">
    <location>
        <begin position="620"/>
        <end position="833"/>
    </location>
</feature>
<evidence type="ECO:0000256" key="11">
    <source>
        <dbReference type="ARBA" id="ARBA00023175"/>
    </source>
</evidence>
<dbReference type="GO" id="GO:0005524">
    <property type="term" value="F:ATP binding"/>
    <property type="evidence" value="ECO:0007669"/>
    <property type="project" value="UniProtKB-KW"/>
</dbReference>
<dbReference type="GO" id="GO:0007018">
    <property type="term" value="P:microtubule-based movement"/>
    <property type="evidence" value="ECO:0007669"/>
    <property type="project" value="InterPro"/>
</dbReference>
<keyword evidence="13" id="KW-0966">Cell projection</keyword>
<protein>
    <recommendedName>
        <fullName evidence="21">AAA+ ATPase domain-containing protein</fullName>
    </recommendedName>
</protein>
<keyword evidence="11" id="KW-0505">Motor protein</keyword>
<evidence type="ECO:0000256" key="12">
    <source>
        <dbReference type="ARBA" id="ARBA00023212"/>
    </source>
</evidence>
<dbReference type="Gene3D" id="1.10.287.2620">
    <property type="match status" value="1"/>
</dbReference>
<dbReference type="Pfam" id="PF17852">
    <property type="entry name" value="Dynein_AAA_lid"/>
    <property type="match status" value="1"/>
</dbReference>
<dbReference type="Pfam" id="PF08393">
    <property type="entry name" value="DHC_N2"/>
    <property type="match status" value="1"/>
</dbReference>
<dbReference type="Pfam" id="PF12775">
    <property type="entry name" value="AAA_7"/>
    <property type="match status" value="1"/>
</dbReference>
<name>A0A5E4PVM0_9NEOP</name>
<dbReference type="Gene3D" id="3.40.50.300">
    <property type="entry name" value="P-loop containing nucleotide triphosphate hydrolases"/>
    <property type="match status" value="4"/>
</dbReference>
<dbReference type="Gene3D" id="1.20.140.100">
    <property type="entry name" value="Dynein heavy chain, N-terminal domain 2"/>
    <property type="match status" value="2"/>
</dbReference>
<evidence type="ECO:0000259" key="15">
    <source>
        <dbReference type="Pfam" id="PF08393"/>
    </source>
</evidence>
<evidence type="ECO:0000256" key="9">
    <source>
        <dbReference type="ARBA" id="ARBA00023054"/>
    </source>
</evidence>
<feature type="domain" description="Dynein heavy chain AAA module D4" evidence="17">
    <location>
        <begin position="1877"/>
        <end position="1937"/>
    </location>
</feature>
<dbReference type="InterPro" id="IPR042228">
    <property type="entry name" value="Dynein_linker_3"/>
</dbReference>
<organism evidence="19 20">
    <name type="scientific">Leptidea sinapis</name>
    <dbReference type="NCBI Taxonomy" id="189913"/>
    <lineage>
        <taxon>Eukaryota</taxon>
        <taxon>Metazoa</taxon>
        <taxon>Ecdysozoa</taxon>
        <taxon>Arthropoda</taxon>
        <taxon>Hexapoda</taxon>
        <taxon>Insecta</taxon>
        <taxon>Pterygota</taxon>
        <taxon>Neoptera</taxon>
        <taxon>Endopterygota</taxon>
        <taxon>Lepidoptera</taxon>
        <taxon>Glossata</taxon>
        <taxon>Ditrysia</taxon>
        <taxon>Papilionoidea</taxon>
        <taxon>Pieridae</taxon>
        <taxon>Dismorphiinae</taxon>
        <taxon>Leptidea</taxon>
    </lineage>
</organism>
<dbReference type="FunFam" id="3.40.50.300:FF:000044">
    <property type="entry name" value="Dynein heavy chain 5, axonemal"/>
    <property type="match status" value="1"/>
</dbReference>
<dbReference type="InterPro" id="IPR024317">
    <property type="entry name" value="Dynein_heavy_chain_D4_dom"/>
</dbReference>
<dbReference type="Proteomes" id="UP000324832">
    <property type="component" value="Unassembled WGS sequence"/>
</dbReference>
<keyword evidence="3" id="KW-0963">Cytoplasm</keyword>
<dbReference type="InterPro" id="IPR026983">
    <property type="entry name" value="DHC"/>
</dbReference>
<evidence type="ECO:0000259" key="17">
    <source>
        <dbReference type="Pfam" id="PF12780"/>
    </source>
</evidence>
<evidence type="ECO:0000256" key="8">
    <source>
        <dbReference type="ARBA" id="ARBA00023017"/>
    </source>
</evidence>
<keyword evidence="7" id="KW-0067">ATP-binding</keyword>
<dbReference type="InterPro" id="IPR027417">
    <property type="entry name" value="P-loop_NTPase"/>
</dbReference>
<feature type="region of interest" description="Disordered" evidence="14">
    <location>
        <begin position="1"/>
        <end position="28"/>
    </location>
</feature>
<dbReference type="GO" id="GO:0030286">
    <property type="term" value="C:dynein complex"/>
    <property type="evidence" value="ECO:0007669"/>
    <property type="project" value="UniProtKB-KW"/>
</dbReference>
<evidence type="ECO:0008006" key="21">
    <source>
        <dbReference type="Google" id="ProtNLM"/>
    </source>
</evidence>
<reference evidence="19 20" key="1">
    <citation type="submission" date="2017-07" db="EMBL/GenBank/DDBJ databases">
        <authorList>
            <person name="Talla V."/>
            <person name="Backstrom N."/>
        </authorList>
    </citation>
    <scope>NUCLEOTIDE SEQUENCE [LARGE SCALE GENOMIC DNA]</scope>
</reference>
<evidence type="ECO:0000259" key="18">
    <source>
        <dbReference type="Pfam" id="PF17852"/>
    </source>
</evidence>
<dbReference type="PANTHER" id="PTHR22878">
    <property type="entry name" value="DYNEIN HEAVY CHAIN 6, AXONEMAL-LIKE-RELATED"/>
    <property type="match status" value="1"/>
</dbReference>
<sequence length="2073" mass="238347">MQRGKPQRKKGQTEPSSSDVKLPKIPRIKMPEDFKIRTQPLFSLPEEVLKLPPPRSRAAKLQVAKTAPRRKSMMQSFTAMRKAREEFRAKLMKLICQSGPGEDGDSIPSGEEKNMLRYYYYLRYGIDTIHVAPLDNKIILRVHKLIPAKLKKWKDSLFTCTDEMREDFMMSMKKAIVDFVLKDPNTCARKFLDKNLHSVNPCIAQVLQIWWKQFNDLRLISMKDIMMTKEAYELQDFNFVCKRHIDAAGNVLAMQWIPTVQAVFLQGSKKKQIPDSKQVSKMKHFYNCLACIMTYNLQTLCLKSMKEFTEYILDVGDAIQFEPSFKQFRDQLGLLYDFIIDACRQTPRLETILYQDYVITTRVTLRPVIDNEIIEGYKKSIIDLINEQRIGPELRVQDFDDYVCLLNGESSSEVEEFVQSIPEKSFEEYCAEAVKYVNIAREIPSKLEGTIVIGMFQMQRGDLISSLRANKLLTPPLDTAALMELIAYVKKVEDVLIDEMEDKLRNVMRYIVFLGDFTAYARMPGVIEESKVICDQKKIEYQELLKVRIAKFIEDLDRFEQQCNELQYWGEINELPKYVARARHLDDKLSNALAKIDQFNEEETSFGYELSQYPKRKAVYDKLVPFKKLFDAGYDFLEKHNNWMSSKVGSFDPEDIEGDVGYYYKIVYKLEKSFQDVPDTYQLAQSIRLKMEEFKQHMPIINTLGNPGMKPRHWEKVSEIVGFPIVIDDELSLAKVIDFNLVDYIERFESISEAATKENNLEKALDKMMREWADLKFDILAYNVDEIQLLLDDHIVKTQTMKNSPYIKPFEEIIYDWEGKLVLLQEILDEWLKMWREIMKVAAAEPRVLDVITIEKMLDRLKKSNNLLEMVQRGLNAYLEKKRLYFPRFFFLSNDELLEILSETKDPMRWVEKWLLELEFAMKASVHHAVTLSYDDYLQRPRESWVLIWPGQTVQCIAMTFWTSEVTEAIHINVRAMRAYWDKCNYQISKIVDLVRGDLSLQNRITLGALVVLDVHARDVLMELIDFNVQHDNDFNWLSQIRYYWELMYGYEYLGNTGRLVVTPLTDRGAPEGPAGTGKTETTKDLAKAVAKQCVVFNCSDGLDYIALGKFFKGLASCGAWSCFDEFNRIDLEVLSVVAQQILSIQRGINSGASELLFEGTLLHLDKSCAVFITMNPGYAGRSELPDNLKVCGYDGAGLRAHIRDRTIRVWVPQCKATGRMRAVKSVLRAAGALKLRYPDEDEDVILLRSIKDVNLPKFLEHDVPLFMVLQLYEMILVRHGLMLVGFPFSGKTKCYHALGHALRLVAEKGLMVENAVEWTVINPKSITMGQLYGQFDPVSHEWSDGILAVSYRAFAVSTNDNRKWLVFDGPVDAIWIENLNTVLDDNKKLCLMSGEIIQLAPTTNLLFEPMDLEAASPATPKGLGWKCLLESWLNTLPPSLHGFNRNIIRSLFNRFMSPLLWLVELSGQTKQMYVTSRTNLVKACMDLFDTFMDDYYDEKYMEQISDLDMRAQLEGVFFFSCIWSIGATLEANSRPKFDMLFRGLLEKEFPEKVIEALRYPREIAKPEKQYIFTLPKKGLVYDYRYIKEGKGKWKPWQDDVVSAPPISRDTPPNQILVTTLDSVRYLALFRLLVTHHKPVMMVGPTGTGKSSYIVDYLVKRVDTKVYKALIMAFSAQTNCNQTQDIIMGKLDKRRKGVFGPPIGCYSVVFVDDVSMPQAETYGAQPPIEVLRQGIDLGLWYDRKTNVAMHLIDVQGVLLSVPEVTPGLQSIKRLWVHECLRVFSDRLVEDKDRQWLVTCLREATANHLNDDFDAMLSRLLDNPKDKITDLHLRKLIYCDFANPKVDTRFYMETTNMEHLNSTVDAFLVEFNNMSKKPMNLVEMSRTYGKTEWREDLKTLLRKSSTPDLHMVFLFIESQIKEEGFLEDVNNMLNSGEPKLAAGAAAVAETTAKVEKEKEGVALVEAEVLVDQAAAEEQEVKPDKIPNPSGVGTIEDFWGPSKKLLNDIKFLESLQNYDKDNIPPAVMKKLMATVMQDDGFVPEKIRSVSVAAEGCIRQGHGRPGCETSAAQRGA</sequence>
<feature type="compositionally biased region" description="Basic residues" evidence="14">
    <location>
        <begin position="1"/>
        <end position="10"/>
    </location>
</feature>
<dbReference type="Pfam" id="PF12780">
    <property type="entry name" value="AAA_8"/>
    <property type="match status" value="1"/>
</dbReference>
<gene>
    <name evidence="19" type="ORF">LSINAPIS_LOCUS2205</name>
</gene>
<keyword evidence="6" id="KW-0547">Nucleotide-binding</keyword>
<keyword evidence="10" id="KW-0969">Cilium</keyword>
<evidence type="ECO:0000259" key="16">
    <source>
        <dbReference type="Pfam" id="PF12774"/>
    </source>
</evidence>
<dbReference type="FunFam" id="1.20.58.1120:FF:000001">
    <property type="entry name" value="dynein heavy chain 2, axonemal"/>
    <property type="match status" value="1"/>
</dbReference>
<dbReference type="EMBL" id="FZQP02000437">
    <property type="protein sequence ID" value="VVC88959.1"/>
    <property type="molecule type" value="Genomic_DNA"/>
</dbReference>
<evidence type="ECO:0000256" key="10">
    <source>
        <dbReference type="ARBA" id="ARBA00023069"/>
    </source>
</evidence>
<dbReference type="InterPro" id="IPR041466">
    <property type="entry name" value="Dynein_AAA5_ext"/>
</dbReference>
<comment type="similarity">
    <text evidence="2">Belongs to the dynein heavy chain family.</text>
</comment>
<proteinExistence type="inferred from homology"/>
<evidence type="ECO:0000256" key="6">
    <source>
        <dbReference type="ARBA" id="ARBA00022741"/>
    </source>
</evidence>
<feature type="domain" description="Dynein heavy chain hydrolytic ATP-binding dynein motor region" evidence="16">
    <location>
        <begin position="1049"/>
        <end position="1191"/>
    </location>
</feature>
<evidence type="ECO:0000256" key="3">
    <source>
        <dbReference type="ARBA" id="ARBA00022490"/>
    </source>
</evidence>
<keyword evidence="8" id="KW-0243">Dynein</keyword>
<evidence type="ECO:0000256" key="14">
    <source>
        <dbReference type="SAM" id="MobiDB-lite"/>
    </source>
</evidence>
<evidence type="ECO:0000313" key="19">
    <source>
        <dbReference type="EMBL" id="VVC88959.1"/>
    </source>
</evidence>
<dbReference type="PANTHER" id="PTHR22878:SF66">
    <property type="entry name" value="DYNEIN AXONEMAL HEAVY CHAIN 7"/>
    <property type="match status" value="1"/>
</dbReference>
<dbReference type="InterPro" id="IPR042222">
    <property type="entry name" value="Dynein_2_N"/>
</dbReference>
<dbReference type="Gene3D" id="3.20.180.20">
    <property type="entry name" value="Dynein heavy chain, N-terminal domain 2"/>
    <property type="match status" value="1"/>
</dbReference>
<dbReference type="GO" id="GO:0051959">
    <property type="term" value="F:dynein light intermediate chain binding"/>
    <property type="evidence" value="ECO:0007669"/>
    <property type="project" value="InterPro"/>
</dbReference>
<dbReference type="FunFam" id="1.10.287.2620:FF:000002">
    <property type="entry name" value="Dynein heavy chain 2, axonemal"/>
    <property type="match status" value="1"/>
</dbReference>
<dbReference type="Gene3D" id="1.20.920.60">
    <property type="match status" value="1"/>
</dbReference>
<dbReference type="GO" id="GO:0045505">
    <property type="term" value="F:dynein intermediate chain binding"/>
    <property type="evidence" value="ECO:0007669"/>
    <property type="project" value="InterPro"/>
</dbReference>
<evidence type="ECO:0000256" key="1">
    <source>
        <dbReference type="ARBA" id="ARBA00004430"/>
    </source>
</evidence>
<comment type="subcellular location">
    <subcellularLocation>
        <location evidence="1">Cytoplasm</location>
        <location evidence="1">Cytoskeleton</location>
        <location evidence="1">Cilium axoneme</location>
    </subcellularLocation>
</comment>
<keyword evidence="4" id="KW-0493">Microtubule</keyword>
<feature type="domain" description="Dynein heavy chain hydrolytic ATP-binding dynein motor region" evidence="16">
    <location>
        <begin position="1221"/>
        <end position="1269"/>
    </location>
</feature>
<dbReference type="InterPro" id="IPR035699">
    <property type="entry name" value="AAA_6"/>
</dbReference>
<keyword evidence="5" id="KW-0677">Repeat</keyword>